<dbReference type="AlphaFoldDB" id="A0A5C3F383"/>
<sequence length="811" mass="87918">MADEYGQRLTELLHASKAEDDATEEWALQLHALLDSLDPQGSRRRPPDDPLHSKRMFNSAVRRAKKAAMGATSPSDGGAVDVEEELQAFTRARFPRCSLVTKCELWPKAVQRKSVLEPLNTSELTEALDALDESRPAGRDGLEPRALRRANRQCEAFRGRFFRLLDRCLRQGTLPDQWKESRVAVVPVAGSCSASSSPSSSSSEPPAAATGSYQLTWVPCAASTVVDTIVAARFRFLCAGKLPRWVRYGSALGVTASVLEKGRNTLRAGRSTACAVVDMGASLQDMTHIRLGEEFRAHGLESLGAWMRSWLFGRVVTLSLRGTASPDLGLGLVGFPLGAPLPDVLPTLCLNSFFRGVNTMPGIALQGAHGDRVFVVAEAESPDAASAACLKLKDGAKLFASQSVDVLGVSVDANFNTWGHVDVACSKVLRCVCKIKRAFDRSRQWPSIEARKSIVFDKLLPILDEASAVLLPLRSTEQDRLRSADSAILRFIFAPDSAAVPTTSLPTSSVLWREHGWMATERRWRKEALVFGLRTLSSEGPASVLARALRHITLDPSGQAPHHLSSVLGDSDRVPCREAFFLKRGGDLDLEATRTALPDPLRAVSICFDSEVEQIGMPPWPPPWKWVSLDVQISAEEDCADIEPGIAEDADGPHVSVFTATCVRDADPLCAAAVNATSTWPSSSWTDTVTFDLTTMTELDVELRAIHLALTSCLTQQAARNARCPSLRSRRDEFQVQAAQRPPIYIDLTHSPPLAARELQAVPPRAPTQGLSTTTSDAAGVCFGSNTVDAGAKRPAKRARFDMAASSTRSA</sequence>
<dbReference type="EMBL" id="OOIP01000011">
    <property type="protein sequence ID" value="SPO38792.1"/>
    <property type="molecule type" value="Genomic_DNA"/>
</dbReference>
<dbReference type="Proteomes" id="UP000323386">
    <property type="component" value="Unassembled WGS sequence"/>
</dbReference>
<organism evidence="1 2">
    <name type="scientific">Pseudozyma flocculosa</name>
    <dbReference type="NCBI Taxonomy" id="84751"/>
    <lineage>
        <taxon>Eukaryota</taxon>
        <taxon>Fungi</taxon>
        <taxon>Dikarya</taxon>
        <taxon>Basidiomycota</taxon>
        <taxon>Ustilaginomycotina</taxon>
        <taxon>Ustilaginomycetes</taxon>
        <taxon>Ustilaginales</taxon>
        <taxon>Ustilaginaceae</taxon>
        <taxon>Pseudozyma</taxon>
    </lineage>
</organism>
<evidence type="ECO:0000313" key="2">
    <source>
        <dbReference type="Proteomes" id="UP000323386"/>
    </source>
</evidence>
<evidence type="ECO:0008006" key="3">
    <source>
        <dbReference type="Google" id="ProtNLM"/>
    </source>
</evidence>
<accession>A0A5C3F383</accession>
<gene>
    <name evidence="1" type="ORF">PSFLO_04271</name>
</gene>
<name>A0A5C3F383_9BASI</name>
<proteinExistence type="predicted"/>
<reference evidence="1 2" key="1">
    <citation type="submission" date="2018-03" db="EMBL/GenBank/DDBJ databases">
        <authorList>
            <person name="Guldener U."/>
        </authorList>
    </citation>
    <scope>NUCLEOTIDE SEQUENCE [LARGE SCALE GENOMIC DNA]</scope>
    <source>
        <strain evidence="1 2">DAOM196992</strain>
    </source>
</reference>
<keyword evidence="2" id="KW-1185">Reference proteome</keyword>
<evidence type="ECO:0000313" key="1">
    <source>
        <dbReference type="EMBL" id="SPO38792.1"/>
    </source>
</evidence>
<protein>
    <recommendedName>
        <fullName evidence="3">Reverse transcriptase domain-containing protein</fullName>
    </recommendedName>
</protein>